<dbReference type="AlphaFoldDB" id="A0A0J6FQ89"/>
<dbReference type="VEuPathDB" id="FungiDB:CPAG_07918"/>
<reference evidence="3" key="2">
    <citation type="journal article" date="2009" name="Genome Res.">
        <title>Comparative genomic analyses of the human fungal pathogens Coccidioides and their relatives.</title>
        <authorList>
            <person name="Sharpton T.J."/>
            <person name="Stajich J.E."/>
            <person name="Rounsley S.D."/>
            <person name="Gardner M.J."/>
            <person name="Wortman J.R."/>
            <person name="Jordar V.S."/>
            <person name="Maiti R."/>
            <person name="Kodira C.D."/>
            <person name="Neafsey D.E."/>
            <person name="Zeng Q."/>
            <person name="Hung C.-Y."/>
            <person name="McMahan C."/>
            <person name="Muszewska A."/>
            <person name="Grynberg M."/>
            <person name="Mandel M.A."/>
            <person name="Kellner E.M."/>
            <person name="Barker B.M."/>
            <person name="Galgiani J.N."/>
            <person name="Orbach M.J."/>
            <person name="Kirkland T.N."/>
            <person name="Cole G.T."/>
            <person name="Henn M.R."/>
            <person name="Birren B.W."/>
            <person name="Taylor J.W."/>
        </authorList>
    </citation>
    <scope>NUCLEOTIDE SEQUENCE [LARGE SCALE GENOMIC DNA]</scope>
    <source>
        <strain evidence="3">RMSCC 3488</strain>
    </source>
</reference>
<dbReference type="InterPro" id="IPR048508">
    <property type="entry name" value="LDL"/>
</dbReference>
<reference evidence="3" key="3">
    <citation type="journal article" date="2010" name="Genome Res.">
        <title>Population genomic sequencing of Coccidioides fungi reveals recent hybridization and transposon control.</title>
        <authorList>
            <person name="Neafsey D.E."/>
            <person name="Barker B.M."/>
            <person name="Sharpton T.J."/>
            <person name="Stajich J.E."/>
            <person name="Park D.J."/>
            <person name="Whiston E."/>
            <person name="Hung C.-Y."/>
            <person name="McMahan C."/>
            <person name="White J."/>
            <person name="Sykes S."/>
            <person name="Heiman D."/>
            <person name="Young S."/>
            <person name="Zeng Q."/>
            <person name="Abouelleil A."/>
            <person name="Aftuck L."/>
            <person name="Bessette D."/>
            <person name="Brown A."/>
            <person name="FitzGerald M."/>
            <person name="Lui A."/>
            <person name="Macdonald J.P."/>
            <person name="Priest M."/>
            <person name="Orbach M.J."/>
            <person name="Galgiani J.N."/>
            <person name="Kirkland T.N."/>
            <person name="Cole G.T."/>
            <person name="Birren B.W."/>
            <person name="Henn M.R."/>
            <person name="Taylor J.W."/>
            <person name="Rounsley S.D."/>
        </authorList>
    </citation>
    <scope>NUCLEOTIDE SEQUENCE [LARGE SCALE GENOMIC DNA]</scope>
    <source>
        <strain evidence="3">RMSCC 3488</strain>
    </source>
</reference>
<evidence type="ECO:0000313" key="3">
    <source>
        <dbReference type="Proteomes" id="UP000054567"/>
    </source>
</evidence>
<gene>
    <name evidence="2" type="ORF">CPAG_07918</name>
</gene>
<feature type="chain" id="PRO_5005271273" evidence="1">
    <location>
        <begin position="21"/>
        <end position="116"/>
    </location>
</feature>
<accession>A0A0J6FQ89</accession>
<protein>
    <submittedName>
        <fullName evidence="2">Uncharacterized protein</fullName>
    </submittedName>
</protein>
<dbReference type="EMBL" id="DS268113">
    <property type="protein sequence ID" value="KMM71615.1"/>
    <property type="molecule type" value="Genomic_DNA"/>
</dbReference>
<keyword evidence="1" id="KW-0732">Signal</keyword>
<name>A0A0J6FQ89_COCPO</name>
<feature type="signal peptide" evidence="1">
    <location>
        <begin position="1"/>
        <end position="20"/>
    </location>
</feature>
<sequence>MHALSALTVALAAFSSSTLAAICHHEPKGENCMSKDDAKRAVAAYCRGHFHRNCVSWRKVEGTEGGVGYVAQNGKFKNEDLCVKAGLLIVEQCYGIAAGGSRTRRFSALDFRYCEW</sequence>
<dbReference type="Proteomes" id="UP000054567">
    <property type="component" value="Unassembled WGS sequence"/>
</dbReference>
<dbReference type="Pfam" id="PF21691">
    <property type="entry name" value="LDL"/>
    <property type="match status" value="1"/>
</dbReference>
<proteinExistence type="predicted"/>
<organism evidence="2 3">
    <name type="scientific">Coccidioides posadasii RMSCC 3488</name>
    <dbReference type="NCBI Taxonomy" id="454284"/>
    <lineage>
        <taxon>Eukaryota</taxon>
        <taxon>Fungi</taxon>
        <taxon>Dikarya</taxon>
        <taxon>Ascomycota</taxon>
        <taxon>Pezizomycotina</taxon>
        <taxon>Eurotiomycetes</taxon>
        <taxon>Eurotiomycetidae</taxon>
        <taxon>Onygenales</taxon>
        <taxon>Onygenaceae</taxon>
        <taxon>Coccidioides</taxon>
    </lineage>
</organism>
<reference evidence="2 3" key="1">
    <citation type="submission" date="2007-06" db="EMBL/GenBank/DDBJ databases">
        <title>The Genome Sequence of Coccidioides posadasii RMSCC_3488.</title>
        <authorList>
            <consortium name="Coccidioides Genome Resources Consortium"/>
            <consortium name="The Broad Institute Genome Sequencing Platform"/>
            <person name="Henn M.R."/>
            <person name="Sykes S."/>
            <person name="Young S."/>
            <person name="Jaffe D."/>
            <person name="Berlin A."/>
            <person name="Alvarez P."/>
            <person name="Butler J."/>
            <person name="Gnerre S."/>
            <person name="Grabherr M."/>
            <person name="Mauceli E."/>
            <person name="Brockman W."/>
            <person name="Kodira C."/>
            <person name="Alvarado L."/>
            <person name="Zeng Q."/>
            <person name="Crawford M."/>
            <person name="Antoine C."/>
            <person name="Devon K."/>
            <person name="Galgiani J."/>
            <person name="Orsborn K."/>
            <person name="Lewis M.L."/>
            <person name="Nusbaum C."/>
            <person name="Galagan J."/>
            <person name="Birren B."/>
        </authorList>
    </citation>
    <scope>NUCLEOTIDE SEQUENCE [LARGE SCALE GENOMIC DNA]</scope>
    <source>
        <strain evidence="2 3">RMSCC 3488</strain>
    </source>
</reference>
<evidence type="ECO:0000313" key="2">
    <source>
        <dbReference type="EMBL" id="KMM71615.1"/>
    </source>
</evidence>
<evidence type="ECO:0000256" key="1">
    <source>
        <dbReference type="SAM" id="SignalP"/>
    </source>
</evidence>